<dbReference type="InterPro" id="IPR000182">
    <property type="entry name" value="GNAT_dom"/>
</dbReference>
<dbReference type="PANTHER" id="PTHR43792">
    <property type="entry name" value="GNAT FAMILY, PUTATIVE (AFU_ORTHOLOGUE AFUA_3G00765)-RELATED-RELATED"/>
    <property type="match status" value="1"/>
</dbReference>
<comment type="caution">
    <text evidence="6">The sequence shown here is derived from an EMBL/GenBank/DDBJ whole genome shotgun (WGS) entry which is preliminary data.</text>
</comment>
<dbReference type="CDD" id="cd04301">
    <property type="entry name" value="NAT_SF"/>
    <property type="match status" value="1"/>
</dbReference>
<evidence type="ECO:0000256" key="2">
    <source>
        <dbReference type="ARBA" id="ARBA00023315"/>
    </source>
</evidence>
<dbReference type="SUPFAM" id="SSF55729">
    <property type="entry name" value="Acyl-CoA N-acyltransferases (Nat)"/>
    <property type="match status" value="1"/>
</dbReference>
<reference evidence="7" key="1">
    <citation type="journal article" date="2019" name="Int. J. Syst. Evol. Microbiol.">
        <title>The Global Catalogue of Microorganisms (GCM) 10K type strain sequencing project: providing services to taxonomists for standard genome sequencing and annotation.</title>
        <authorList>
            <consortium name="The Broad Institute Genomics Platform"/>
            <consortium name="The Broad Institute Genome Sequencing Center for Infectious Disease"/>
            <person name="Wu L."/>
            <person name="Ma J."/>
        </authorList>
    </citation>
    <scope>NUCLEOTIDE SEQUENCE [LARGE SCALE GENOMIC DNA]</scope>
    <source>
        <strain evidence="7">CGMCC 1.9106</strain>
    </source>
</reference>
<sequence>MFDRTTALCRRTGLHVATTRRLWVISSRADDLAHHVFFQADEQARHWQGRWPEEEPPAPAQALARPPADPTGALMPVVEMLYFTAVERATRLPVAGVSITTGDGGAHQIGGNVHPDHRGKGYGREAMTAACRLAHRHFGIATLVAACEVANSASMRWLAGCGFAHDGPSRPHVLPNGREIDAQWWTRTDQRARRRCAWLRTLAEATAVTAERQPAGPAVNVRPVAMADQPQPAGPVNVRPAAPDLIR</sequence>
<evidence type="ECO:0000256" key="4">
    <source>
        <dbReference type="SAM" id="MobiDB-lite"/>
    </source>
</evidence>
<evidence type="ECO:0000313" key="6">
    <source>
        <dbReference type="EMBL" id="MFC7244672.1"/>
    </source>
</evidence>
<keyword evidence="1 6" id="KW-0808">Transferase</keyword>
<proteinExistence type="inferred from homology"/>
<dbReference type="Gene3D" id="3.40.630.30">
    <property type="match status" value="1"/>
</dbReference>
<dbReference type="GO" id="GO:0016746">
    <property type="term" value="F:acyltransferase activity"/>
    <property type="evidence" value="ECO:0007669"/>
    <property type="project" value="UniProtKB-KW"/>
</dbReference>
<dbReference type="PROSITE" id="PS51186">
    <property type="entry name" value="GNAT"/>
    <property type="match status" value="1"/>
</dbReference>
<dbReference type="EMBL" id="JBHTAC010000018">
    <property type="protein sequence ID" value="MFC7244672.1"/>
    <property type="molecule type" value="Genomic_DNA"/>
</dbReference>
<dbReference type="InterPro" id="IPR016181">
    <property type="entry name" value="Acyl_CoA_acyltransferase"/>
</dbReference>
<evidence type="ECO:0000256" key="1">
    <source>
        <dbReference type="ARBA" id="ARBA00022679"/>
    </source>
</evidence>
<dbReference type="Proteomes" id="UP001596392">
    <property type="component" value="Unassembled WGS sequence"/>
</dbReference>
<dbReference type="RefSeq" id="WP_376807682.1">
    <property type="nucleotide sequence ID" value="NZ_JBHTAC010000018.1"/>
</dbReference>
<organism evidence="6 7">
    <name type="scientific">Catellatospora aurea</name>
    <dbReference type="NCBI Taxonomy" id="1337874"/>
    <lineage>
        <taxon>Bacteria</taxon>
        <taxon>Bacillati</taxon>
        <taxon>Actinomycetota</taxon>
        <taxon>Actinomycetes</taxon>
        <taxon>Micromonosporales</taxon>
        <taxon>Micromonosporaceae</taxon>
        <taxon>Catellatospora</taxon>
    </lineage>
</organism>
<feature type="region of interest" description="Disordered" evidence="4">
    <location>
        <begin position="227"/>
        <end position="247"/>
    </location>
</feature>
<evidence type="ECO:0000313" key="7">
    <source>
        <dbReference type="Proteomes" id="UP001596392"/>
    </source>
</evidence>
<comment type="similarity">
    <text evidence="3">Belongs to the acetyltransferase family. RimJ subfamily.</text>
</comment>
<name>A0ABW2H141_9ACTN</name>
<protein>
    <submittedName>
        <fullName evidence="6">GNAT family N-acetyltransferase</fullName>
        <ecNumber evidence="6">2.3.-.-</ecNumber>
    </submittedName>
</protein>
<dbReference type="Pfam" id="PF13302">
    <property type="entry name" value="Acetyltransf_3"/>
    <property type="match status" value="1"/>
</dbReference>
<accession>A0ABW2H141</accession>
<gene>
    <name evidence="6" type="ORF">ACFQO7_19520</name>
</gene>
<dbReference type="EC" id="2.3.-.-" evidence="6"/>
<keyword evidence="2 6" id="KW-0012">Acyltransferase</keyword>
<dbReference type="PANTHER" id="PTHR43792:SF8">
    <property type="entry name" value="[RIBOSOMAL PROTEIN US5]-ALANINE N-ACETYLTRANSFERASE"/>
    <property type="match status" value="1"/>
</dbReference>
<keyword evidence="7" id="KW-1185">Reference proteome</keyword>
<evidence type="ECO:0000259" key="5">
    <source>
        <dbReference type="PROSITE" id="PS51186"/>
    </source>
</evidence>
<dbReference type="InterPro" id="IPR051531">
    <property type="entry name" value="N-acetyltransferase"/>
</dbReference>
<feature type="domain" description="N-acetyltransferase" evidence="5">
    <location>
        <begin position="17"/>
        <end position="190"/>
    </location>
</feature>
<evidence type="ECO:0000256" key="3">
    <source>
        <dbReference type="ARBA" id="ARBA00038502"/>
    </source>
</evidence>